<evidence type="ECO:0000256" key="2">
    <source>
        <dbReference type="ARBA" id="ARBA00022679"/>
    </source>
</evidence>
<dbReference type="AlphaFoldDB" id="A0A150XV52"/>
<dbReference type="Pfam" id="PF04041">
    <property type="entry name" value="Glyco_hydro_130"/>
    <property type="match status" value="2"/>
</dbReference>
<protein>
    <submittedName>
        <fullName evidence="4">Pesticidal protein Cry7Aa</fullName>
    </submittedName>
</protein>
<reference evidence="4 5" key="1">
    <citation type="submission" date="2016-01" db="EMBL/GenBank/DDBJ databases">
        <title>Genome sequencing of Roseivirga echinicomitans KMM 6058.</title>
        <authorList>
            <person name="Selvaratnam C."/>
            <person name="Thevarajoo S."/>
            <person name="Goh K.M."/>
            <person name="Ee R."/>
            <person name="Chan K.-G."/>
            <person name="Chong C.S."/>
        </authorList>
    </citation>
    <scope>NUCLEOTIDE SEQUENCE [LARGE SCALE GENOMIC DNA]</scope>
    <source>
        <strain evidence="4 5">KMM 6058</strain>
    </source>
</reference>
<sequence>MLKAKKHGVILDKTKLGFENAGVFNPAVIQSNDKTHLFYRAVRTGNYSSIGYAELDSPIRVRNRSKKPLLIPEHPWESQGMEDPRIAKIGDTFYMTYTAYNKINALGALATSKDLKHFEKQGTITPQFTYREYNHLVECCPKLNDKYFFHYKIFKEHGLGPEVAEKLLVWDKNLMFFPKKINGKFALLHRIHPGIQMVYFNQLSDLNLKFWTDYFMSLDQHIVLDPELEHESSHIGGGCPPIETPEGWLLIYHAAQDTPKGFMYHACAALLDLNDPKIEIARLPYPLISPTFEWEKEGFVNNIIFPSGAIVEDGLVYIYYGAADERVAVASVPLQDLVTELLNYKQP</sequence>
<keyword evidence="5" id="KW-1185">Reference proteome</keyword>
<dbReference type="PIRSF" id="PIRSF016202">
    <property type="entry name" value="PH1107"/>
    <property type="match status" value="1"/>
</dbReference>
<evidence type="ECO:0000256" key="3">
    <source>
        <dbReference type="ARBA" id="ARBA00024356"/>
    </source>
</evidence>
<keyword evidence="2" id="KW-0808">Transferase</keyword>
<organism evidence="4 5">
    <name type="scientific">Roseivirga echinicomitans</name>
    <dbReference type="NCBI Taxonomy" id="296218"/>
    <lineage>
        <taxon>Bacteria</taxon>
        <taxon>Pseudomonadati</taxon>
        <taxon>Bacteroidota</taxon>
        <taxon>Cytophagia</taxon>
        <taxon>Cytophagales</taxon>
        <taxon>Roseivirgaceae</taxon>
        <taxon>Roseivirga</taxon>
    </lineage>
</organism>
<dbReference type="RefSeq" id="WP_068412833.1">
    <property type="nucleotide sequence ID" value="NZ_LRDB01000003.1"/>
</dbReference>
<dbReference type="GO" id="GO:0016757">
    <property type="term" value="F:glycosyltransferase activity"/>
    <property type="evidence" value="ECO:0007669"/>
    <property type="project" value="UniProtKB-KW"/>
</dbReference>
<dbReference type="STRING" id="296218.AWN68_14445"/>
<evidence type="ECO:0000256" key="1">
    <source>
        <dbReference type="ARBA" id="ARBA00022676"/>
    </source>
</evidence>
<comment type="caution">
    <text evidence="4">The sequence shown here is derived from an EMBL/GenBank/DDBJ whole genome shotgun (WGS) entry which is preliminary data.</text>
</comment>
<gene>
    <name evidence="4" type="ORF">AWN68_14445</name>
</gene>
<dbReference type="InterPro" id="IPR023296">
    <property type="entry name" value="Glyco_hydro_beta-prop_sf"/>
</dbReference>
<evidence type="ECO:0000313" key="5">
    <source>
        <dbReference type="Proteomes" id="UP000075615"/>
    </source>
</evidence>
<dbReference type="CDD" id="cd18614">
    <property type="entry name" value="GH130"/>
    <property type="match status" value="1"/>
</dbReference>
<dbReference type="PANTHER" id="PTHR34106">
    <property type="entry name" value="GLYCOSIDASE"/>
    <property type="match status" value="1"/>
</dbReference>
<keyword evidence="1" id="KW-0328">Glycosyltransferase</keyword>
<dbReference type="PANTHER" id="PTHR34106:SF5">
    <property type="entry name" value="GLYCOSIDASE"/>
    <property type="match status" value="1"/>
</dbReference>
<name>A0A150XV52_9BACT</name>
<dbReference type="EMBL" id="LRDB01000003">
    <property type="protein sequence ID" value="KYG82620.1"/>
    <property type="molecule type" value="Genomic_DNA"/>
</dbReference>
<proteinExistence type="inferred from homology"/>
<comment type="similarity">
    <text evidence="3">Belongs to the glycosyl hydrolase 130 family.</text>
</comment>
<accession>A0A150XV52</accession>
<dbReference type="Proteomes" id="UP000075615">
    <property type="component" value="Unassembled WGS sequence"/>
</dbReference>
<dbReference type="OrthoDB" id="2534034at2"/>
<dbReference type="Gene3D" id="2.115.10.20">
    <property type="entry name" value="Glycosyl hydrolase domain, family 43"/>
    <property type="match status" value="1"/>
</dbReference>
<evidence type="ECO:0000313" key="4">
    <source>
        <dbReference type="EMBL" id="KYG82620.1"/>
    </source>
</evidence>
<dbReference type="InterPro" id="IPR007184">
    <property type="entry name" value="Mannoside_phosphorylase"/>
</dbReference>
<dbReference type="SUPFAM" id="SSF75005">
    <property type="entry name" value="Arabinanase/levansucrase/invertase"/>
    <property type="match status" value="1"/>
</dbReference>